<dbReference type="RefSeq" id="WP_261892751.1">
    <property type="nucleotide sequence ID" value="NZ_AP024895.1"/>
</dbReference>
<proteinExistence type="predicted"/>
<evidence type="ECO:0000313" key="4">
    <source>
        <dbReference type="Proteomes" id="UP001304071"/>
    </source>
</evidence>
<evidence type="ECO:0000259" key="2">
    <source>
        <dbReference type="Pfam" id="PF24729"/>
    </source>
</evidence>
<dbReference type="Pfam" id="PF24729">
    <property type="entry name" value="Acb2_Tad1_hairpin"/>
    <property type="match status" value="1"/>
</dbReference>
<dbReference type="InterPro" id="IPR056098">
    <property type="entry name" value="Acb2/Tad1_hairpin"/>
</dbReference>
<gene>
    <name evidence="3" type="ORF">R8Z52_12480</name>
</gene>
<organism evidence="3 4">
    <name type="scientific">Vibrio porteresiae DSM 19223</name>
    <dbReference type="NCBI Taxonomy" id="1123496"/>
    <lineage>
        <taxon>Bacteria</taxon>
        <taxon>Pseudomonadati</taxon>
        <taxon>Pseudomonadota</taxon>
        <taxon>Gammaproteobacteria</taxon>
        <taxon>Vibrionales</taxon>
        <taxon>Vibrionaceae</taxon>
        <taxon>Vibrio</taxon>
    </lineage>
</organism>
<sequence>MDNQHKKIKGYRDLTQEEIDAMNAIKKEGERLGILIEEMRANLQLDQRWVSIAETHLQQGVMAAVRAVAQPESF</sequence>
<keyword evidence="4" id="KW-1185">Reference proteome</keyword>
<reference evidence="3 4" key="1">
    <citation type="submission" date="2023-11" db="EMBL/GenBank/DDBJ databases">
        <title>Plant-associative lifestyle of Vibrio porteresiae and its evolutionary dynamics.</title>
        <authorList>
            <person name="Rameshkumar N."/>
            <person name="Kirti K."/>
        </authorList>
    </citation>
    <scope>NUCLEOTIDE SEQUENCE [LARGE SCALE GENOMIC DNA]</scope>
    <source>
        <strain evidence="3 4">MSSRF30</strain>
    </source>
</reference>
<feature type="domain" description="Acb2/Tad1 hairpin" evidence="2">
    <location>
        <begin position="7"/>
        <end position="69"/>
    </location>
</feature>
<protein>
    <recommendedName>
        <fullName evidence="2">Acb2/Tad1 hairpin domain-containing protein</fullName>
    </recommendedName>
</protein>
<dbReference type="Proteomes" id="UP001304071">
    <property type="component" value="Chromosome 1"/>
</dbReference>
<dbReference type="EMBL" id="CP138203">
    <property type="protein sequence ID" value="WPC72941.1"/>
    <property type="molecule type" value="Genomic_DNA"/>
</dbReference>
<evidence type="ECO:0000313" key="3">
    <source>
        <dbReference type="EMBL" id="WPC72941.1"/>
    </source>
</evidence>
<name>A0ABZ0Q938_9VIBR</name>
<evidence type="ECO:0000256" key="1">
    <source>
        <dbReference type="ARBA" id="ARBA00022741"/>
    </source>
</evidence>
<keyword evidence="1" id="KW-0547">Nucleotide-binding</keyword>
<accession>A0ABZ0Q938</accession>